<dbReference type="AlphaFoldDB" id="A0A2T1LWN2"/>
<evidence type="ECO:0000313" key="4">
    <source>
        <dbReference type="Proteomes" id="UP000239001"/>
    </source>
</evidence>
<gene>
    <name evidence="3" type="ORF">C7H19_13740</name>
</gene>
<evidence type="ECO:0000259" key="2">
    <source>
        <dbReference type="Pfam" id="PF20229"/>
    </source>
</evidence>
<sequence>MNWLVFSYSLPSKTPSSPRVTLWRRLRRIGAITVKTGVYVLPAKDECIEAFQWLAQEVQQAKGEALVIHVEQFEGLSDEQLIQLFRDARYDDYGEIEQKATEIENTIDTELEAAIKEQIREKLTKIRKRYTEILNIDFFDCPAATSVAIRLRRIEQLLQPSLVNSSISVLLSDYHDKQWVTRPRPFIDRLACAWLIRRFINPYAIIRYSLHPQPSEIAFDMKEAEFSHQGNLCSFETMLLRFGLEDSALQSIAMMVHELDLKDGIYLSPEAMGVETIVRGWLLANLSDTELETRGYQLFEGLYLAFSQLKK</sequence>
<reference evidence="3 4" key="1">
    <citation type="submission" date="2018-03" db="EMBL/GenBank/DDBJ databases">
        <title>The ancient ancestry and fast evolution of plastids.</title>
        <authorList>
            <person name="Moore K.R."/>
            <person name="Magnabosco C."/>
            <person name="Momper L."/>
            <person name="Gold D.A."/>
            <person name="Bosak T."/>
            <person name="Fournier G.P."/>
        </authorList>
    </citation>
    <scope>NUCLEOTIDE SEQUENCE [LARGE SCALE GENOMIC DNA]</scope>
    <source>
        <strain evidence="3 4">CCALA 016</strain>
    </source>
</reference>
<keyword evidence="4" id="KW-1185">Reference proteome</keyword>
<reference evidence="3 4" key="2">
    <citation type="submission" date="2018-03" db="EMBL/GenBank/DDBJ databases">
        <authorList>
            <person name="Keele B.F."/>
        </authorList>
    </citation>
    <scope>NUCLEOTIDE SEQUENCE [LARGE SCALE GENOMIC DNA]</scope>
    <source>
        <strain evidence="3 4">CCALA 016</strain>
    </source>
</reference>
<name>A0A2T1LWN2_9CHRO</name>
<evidence type="ECO:0000259" key="1">
    <source>
        <dbReference type="Pfam" id="PF09828"/>
    </source>
</evidence>
<comment type="caution">
    <text evidence="3">The sequence shown here is derived from an EMBL/GenBank/DDBJ whole genome shotgun (WGS) entry which is preliminary data.</text>
</comment>
<dbReference type="OrthoDB" id="511992at2"/>
<protein>
    <recommendedName>
        <fullName evidence="5">Chromate resistance protein</fullName>
    </recommendedName>
</protein>
<dbReference type="Pfam" id="PF09828">
    <property type="entry name" value="ChrB_C"/>
    <property type="match status" value="1"/>
</dbReference>
<dbReference type="InterPro" id="IPR046858">
    <property type="entry name" value="ChrB_N"/>
</dbReference>
<proteinExistence type="predicted"/>
<dbReference type="InterPro" id="IPR018634">
    <property type="entry name" value="ChrB_C"/>
</dbReference>
<evidence type="ECO:0000313" key="3">
    <source>
        <dbReference type="EMBL" id="PSF36317.1"/>
    </source>
</evidence>
<feature type="domain" description="ChrB C-terminal" evidence="1">
    <location>
        <begin position="179"/>
        <end position="305"/>
    </location>
</feature>
<organism evidence="3 4">
    <name type="scientific">Aphanothece hegewaldii CCALA 016</name>
    <dbReference type="NCBI Taxonomy" id="2107694"/>
    <lineage>
        <taxon>Bacteria</taxon>
        <taxon>Bacillati</taxon>
        <taxon>Cyanobacteriota</taxon>
        <taxon>Cyanophyceae</taxon>
        <taxon>Oscillatoriophycideae</taxon>
        <taxon>Chroococcales</taxon>
        <taxon>Aphanothecaceae</taxon>
        <taxon>Aphanothece</taxon>
    </lineage>
</organism>
<evidence type="ECO:0008006" key="5">
    <source>
        <dbReference type="Google" id="ProtNLM"/>
    </source>
</evidence>
<accession>A0A2T1LWN2</accession>
<dbReference type="Proteomes" id="UP000239001">
    <property type="component" value="Unassembled WGS sequence"/>
</dbReference>
<dbReference type="Pfam" id="PF20229">
    <property type="entry name" value="ChrB_N"/>
    <property type="match status" value="1"/>
</dbReference>
<dbReference type="EMBL" id="PXOH01000014">
    <property type="protein sequence ID" value="PSF36317.1"/>
    <property type="molecule type" value="Genomic_DNA"/>
</dbReference>
<feature type="domain" description="ChrB N-terminal" evidence="2">
    <location>
        <begin position="19"/>
        <end position="158"/>
    </location>
</feature>